<dbReference type="GO" id="GO:0044874">
    <property type="term" value="P:lipoprotein localization to outer membrane"/>
    <property type="evidence" value="ECO:0007669"/>
    <property type="project" value="TreeGrafter"/>
</dbReference>
<comment type="subcellular location">
    <subcellularLocation>
        <location evidence="1">Cell membrane</location>
        <topology evidence="1">Multi-pass membrane protein</topology>
    </subcellularLocation>
</comment>
<evidence type="ECO:0000256" key="4">
    <source>
        <dbReference type="ARBA" id="ARBA00022692"/>
    </source>
</evidence>
<protein>
    <submittedName>
        <fullName evidence="10">Lipoprotein-releasing system permease protein</fullName>
    </submittedName>
</protein>
<keyword evidence="5 7" id="KW-1133">Transmembrane helix</keyword>
<dbReference type="GO" id="GO:0098797">
    <property type="term" value="C:plasma membrane protein complex"/>
    <property type="evidence" value="ECO:0007669"/>
    <property type="project" value="TreeGrafter"/>
</dbReference>
<dbReference type="InterPro" id="IPR051447">
    <property type="entry name" value="Lipoprotein-release_system"/>
</dbReference>
<evidence type="ECO:0000313" key="10">
    <source>
        <dbReference type="EMBL" id="SFV30286.1"/>
    </source>
</evidence>
<evidence type="ECO:0000256" key="5">
    <source>
        <dbReference type="ARBA" id="ARBA00022989"/>
    </source>
</evidence>
<feature type="domain" description="MacB-like periplasmic core" evidence="9">
    <location>
        <begin position="28"/>
        <end position="251"/>
    </location>
</feature>
<proteinExistence type="inferred from homology"/>
<dbReference type="Pfam" id="PF12704">
    <property type="entry name" value="MacB_PCD"/>
    <property type="match status" value="1"/>
</dbReference>
<evidence type="ECO:0000259" key="8">
    <source>
        <dbReference type="Pfam" id="PF02687"/>
    </source>
</evidence>
<sequence length="414" mass="45190">MASIGLLLRFARRYFWGHKSTQAIQLISWVSVLAIAVGTAALIIVLSVFNGFEDLVKSLYSSFYPTLRVIPARGPVFQVTPSQLQGIRQIAGVKAVSETVEAKASIRYNNQQIIAVVKGVDSAYTHVTGLKDKLVEGVFALGTPQVPGAVVGIGIASALGVDLQNPLYPLWVYVPNPHVATFLNPEQALRVGSLMPQGIFAIQEEFDDRYIITRIDAMRQLLLLPEDAVSALEINTGDRASLAEVGRQIQHILGPDVVVKTRYEQNETLYHVMQTEKWVVYAILSFILVIAAFNMIGALSMLVIDKQQDIAILRAMGATEKLIRRIFLSTGLWIAFTGAAIGVGLALLLCIGQQHYGWIKLGGHSFVIDAYPVSLKGQDFVLVVMTVAIIAALASYLPAHRAGSRQLDLKSLRS</sequence>
<dbReference type="InterPro" id="IPR003838">
    <property type="entry name" value="ABC3_permease_C"/>
</dbReference>
<evidence type="ECO:0000256" key="2">
    <source>
        <dbReference type="ARBA" id="ARBA00005236"/>
    </source>
</evidence>
<organism evidence="10 11">
    <name type="scientific">Thermoflavifilum thermophilum</name>
    <dbReference type="NCBI Taxonomy" id="1393122"/>
    <lineage>
        <taxon>Bacteria</taxon>
        <taxon>Pseudomonadati</taxon>
        <taxon>Bacteroidota</taxon>
        <taxon>Chitinophagia</taxon>
        <taxon>Chitinophagales</taxon>
        <taxon>Chitinophagaceae</taxon>
        <taxon>Thermoflavifilum</taxon>
    </lineage>
</organism>
<comment type="similarity">
    <text evidence="2">Belongs to the ABC-4 integral membrane protein family. LolC/E subfamily.</text>
</comment>
<keyword evidence="10" id="KW-0449">Lipoprotein</keyword>
<evidence type="ECO:0000256" key="7">
    <source>
        <dbReference type="SAM" id="Phobius"/>
    </source>
</evidence>
<feature type="transmembrane region" description="Helical" evidence="7">
    <location>
        <begin position="278"/>
        <end position="304"/>
    </location>
</feature>
<evidence type="ECO:0000256" key="6">
    <source>
        <dbReference type="ARBA" id="ARBA00023136"/>
    </source>
</evidence>
<dbReference type="Pfam" id="PF02687">
    <property type="entry name" value="FtsX"/>
    <property type="match status" value="1"/>
</dbReference>
<feature type="transmembrane region" description="Helical" evidence="7">
    <location>
        <begin position="26"/>
        <end position="49"/>
    </location>
</feature>
<dbReference type="RefSeq" id="WP_245759983.1">
    <property type="nucleotide sequence ID" value="NZ_FPCJ01000001.1"/>
</dbReference>
<keyword evidence="6 7" id="KW-0472">Membrane</keyword>
<keyword evidence="4 7" id="KW-0812">Transmembrane</keyword>
<name>A0A1I7N6U4_9BACT</name>
<accession>A0A1I7N6U4</accession>
<keyword evidence="3" id="KW-1003">Cell membrane</keyword>
<feature type="transmembrane region" description="Helical" evidence="7">
    <location>
        <begin position="380"/>
        <end position="399"/>
    </location>
</feature>
<keyword evidence="11" id="KW-1185">Reference proteome</keyword>
<evidence type="ECO:0000313" key="11">
    <source>
        <dbReference type="Proteomes" id="UP000199537"/>
    </source>
</evidence>
<feature type="domain" description="ABC3 transporter permease C-terminal" evidence="8">
    <location>
        <begin position="282"/>
        <end position="404"/>
    </location>
</feature>
<dbReference type="PANTHER" id="PTHR30489">
    <property type="entry name" value="LIPOPROTEIN-RELEASING SYSTEM TRANSMEMBRANE PROTEIN LOLE"/>
    <property type="match status" value="1"/>
</dbReference>
<dbReference type="InterPro" id="IPR025857">
    <property type="entry name" value="MacB_PCD"/>
</dbReference>
<reference evidence="11" key="1">
    <citation type="submission" date="2016-10" db="EMBL/GenBank/DDBJ databases">
        <authorList>
            <person name="Varghese N."/>
            <person name="Submissions S."/>
        </authorList>
    </citation>
    <scope>NUCLEOTIDE SEQUENCE [LARGE SCALE GENOMIC DNA]</scope>
    <source>
        <strain evidence="11">DSM 14807</strain>
    </source>
</reference>
<gene>
    <name evidence="10" type="ORF">SAMN05660895_0750</name>
</gene>
<dbReference type="PANTHER" id="PTHR30489:SF0">
    <property type="entry name" value="LIPOPROTEIN-RELEASING SYSTEM TRANSMEMBRANE PROTEIN LOLE"/>
    <property type="match status" value="1"/>
</dbReference>
<feature type="transmembrane region" description="Helical" evidence="7">
    <location>
        <begin position="325"/>
        <end position="349"/>
    </location>
</feature>
<dbReference type="AlphaFoldDB" id="A0A1I7N6U4"/>
<dbReference type="STRING" id="1393122.SAMN05660895_0750"/>
<dbReference type="EMBL" id="FPCJ01000001">
    <property type="protein sequence ID" value="SFV30286.1"/>
    <property type="molecule type" value="Genomic_DNA"/>
</dbReference>
<evidence type="ECO:0000256" key="3">
    <source>
        <dbReference type="ARBA" id="ARBA00022475"/>
    </source>
</evidence>
<dbReference type="Proteomes" id="UP000199537">
    <property type="component" value="Unassembled WGS sequence"/>
</dbReference>
<evidence type="ECO:0000256" key="1">
    <source>
        <dbReference type="ARBA" id="ARBA00004651"/>
    </source>
</evidence>
<evidence type="ECO:0000259" key="9">
    <source>
        <dbReference type="Pfam" id="PF12704"/>
    </source>
</evidence>